<reference evidence="5 6" key="1">
    <citation type="submission" date="2020-06" db="EMBL/GenBank/DDBJ databases">
        <title>Altererythrobacter sp. HHU K3-1.</title>
        <authorList>
            <person name="Zhang D."/>
            <person name="Xue H."/>
        </authorList>
    </citation>
    <scope>NUCLEOTIDE SEQUENCE [LARGE SCALE GENOMIC DNA]</scope>
    <source>
        <strain evidence="5 6">HHU K3-1</strain>
    </source>
</reference>
<evidence type="ECO:0000313" key="6">
    <source>
        <dbReference type="Proteomes" id="UP000561438"/>
    </source>
</evidence>
<evidence type="ECO:0008006" key="7">
    <source>
        <dbReference type="Google" id="ProtNLM"/>
    </source>
</evidence>
<dbReference type="GO" id="GO:0006310">
    <property type="term" value="P:DNA recombination"/>
    <property type="evidence" value="ECO:0007669"/>
    <property type="project" value="UniProtKB-KW"/>
</dbReference>
<dbReference type="SUPFAM" id="SSF56349">
    <property type="entry name" value="DNA breaking-rejoining enzymes"/>
    <property type="match status" value="1"/>
</dbReference>
<dbReference type="InterPro" id="IPR011010">
    <property type="entry name" value="DNA_brk_join_enz"/>
</dbReference>
<dbReference type="PANTHER" id="PTHR30349:SF41">
    <property type="entry name" value="INTEGRASE_RECOMBINASE PROTEIN MJ0367-RELATED"/>
    <property type="match status" value="1"/>
</dbReference>
<dbReference type="InterPro" id="IPR013762">
    <property type="entry name" value="Integrase-like_cat_sf"/>
</dbReference>
<dbReference type="EMBL" id="JABWGV010000001">
    <property type="protein sequence ID" value="NVD44320.1"/>
    <property type="molecule type" value="Genomic_DNA"/>
</dbReference>
<proteinExistence type="inferred from homology"/>
<protein>
    <recommendedName>
        <fullName evidence="7">Tyr recombinase domain-containing protein</fullName>
    </recommendedName>
</protein>
<dbReference type="Proteomes" id="UP000561438">
    <property type="component" value="Unassembled WGS sequence"/>
</dbReference>
<dbReference type="Gene3D" id="1.10.443.10">
    <property type="entry name" value="Intergrase catalytic core"/>
    <property type="match status" value="1"/>
</dbReference>
<dbReference type="GO" id="GO:0015074">
    <property type="term" value="P:DNA integration"/>
    <property type="evidence" value="ECO:0007669"/>
    <property type="project" value="UniProtKB-KW"/>
</dbReference>
<keyword evidence="3" id="KW-0238">DNA-binding</keyword>
<dbReference type="InterPro" id="IPR050090">
    <property type="entry name" value="Tyrosine_recombinase_XerCD"/>
</dbReference>
<gene>
    <name evidence="5" type="ORF">HUV48_04725</name>
</gene>
<keyword evidence="4" id="KW-0233">DNA recombination</keyword>
<evidence type="ECO:0000256" key="2">
    <source>
        <dbReference type="ARBA" id="ARBA00022908"/>
    </source>
</evidence>
<dbReference type="RefSeq" id="WP_176266568.1">
    <property type="nucleotide sequence ID" value="NZ_JABWGV010000001.1"/>
</dbReference>
<dbReference type="InterPro" id="IPR010998">
    <property type="entry name" value="Integrase_recombinase_N"/>
</dbReference>
<organism evidence="5 6">
    <name type="scientific">Qipengyuania atrilutea</name>
    <dbReference type="NCBI Taxonomy" id="2744473"/>
    <lineage>
        <taxon>Bacteria</taxon>
        <taxon>Pseudomonadati</taxon>
        <taxon>Pseudomonadota</taxon>
        <taxon>Alphaproteobacteria</taxon>
        <taxon>Sphingomonadales</taxon>
        <taxon>Erythrobacteraceae</taxon>
        <taxon>Qipengyuania</taxon>
    </lineage>
</organism>
<evidence type="ECO:0000256" key="4">
    <source>
        <dbReference type="ARBA" id="ARBA00023172"/>
    </source>
</evidence>
<dbReference type="GO" id="GO:0003677">
    <property type="term" value="F:DNA binding"/>
    <property type="evidence" value="ECO:0007669"/>
    <property type="project" value="UniProtKB-KW"/>
</dbReference>
<keyword evidence="6" id="KW-1185">Reference proteome</keyword>
<dbReference type="AlphaFoldDB" id="A0A850H1C6"/>
<comment type="caution">
    <text evidence="5">The sequence shown here is derived from an EMBL/GenBank/DDBJ whole genome shotgun (WGS) entry which is preliminary data.</text>
</comment>
<dbReference type="Gene3D" id="1.10.150.130">
    <property type="match status" value="1"/>
</dbReference>
<evidence type="ECO:0000313" key="5">
    <source>
        <dbReference type="EMBL" id="NVD44320.1"/>
    </source>
</evidence>
<dbReference type="PANTHER" id="PTHR30349">
    <property type="entry name" value="PHAGE INTEGRASE-RELATED"/>
    <property type="match status" value="1"/>
</dbReference>
<evidence type="ECO:0000256" key="1">
    <source>
        <dbReference type="ARBA" id="ARBA00008857"/>
    </source>
</evidence>
<name>A0A850H1C6_9SPHN</name>
<sequence length="443" mass="49539">MYLTKNRHGVYYYRRPIIAEDQKFWRGPQGGPKREWNVSLRTKERREAVLLLADAADSYEAERAAQLAAHLKTVAPSESEREREERLAAEAEAAASAARKEARAEYRIERRRRALASTAELSPQEAAWHDIVREKDAEIASLRAAAEGQRAVNDANAGPLRTAHPSSDSTHTVEALLTAYEADKSPLWGGSSKKAVKPVFRLLRDLFADREVASITRKDARDVVDLLRELPTQIGKRKETAGKPIRDAVAVGRKLGLPVLQPKTINDGYLSHISSIFGWAVREQWVQFNPFTGLTVHDPVADEDRRDPFTPVQLQTLLSQHHWAAPFETETEKPGAFWVPLLCLFHGLRNGEAAGLRVEDIGEDEGHPVLHIRPYDGRGIKTESSRGTLPIHPEIIRLGFLQYVQHRAARREVLLFPEGIANGRGQVAAKLGERFSLQIGAML</sequence>
<keyword evidence="2" id="KW-0229">DNA integration</keyword>
<evidence type="ECO:0000256" key="3">
    <source>
        <dbReference type="ARBA" id="ARBA00023125"/>
    </source>
</evidence>
<comment type="similarity">
    <text evidence="1">Belongs to the 'phage' integrase family.</text>
</comment>
<accession>A0A850H1C6</accession>